<dbReference type="InterPro" id="IPR032675">
    <property type="entry name" value="LRR_dom_sf"/>
</dbReference>
<keyword evidence="2" id="KW-0540">Nuclease</keyword>
<dbReference type="FunFam" id="3.60.10.10:FF:000204">
    <property type="entry name" value="Endonuclease/Exonuclease/phosphatase family protein"/>
    <property type="match status" value="1"/>
</dbReference>
<dbReference type="Proteomes" id="UP000001542">
    <property type="component" value="Unassembled WGS sequence"/>
</dbReference>
<organism evidence="2 3">
    <name type="scientific">Trichomonas vaginalis (strain ATCC PRA-98 / G3)</name>
    <dbReference type="NCBI Taxonomy" id="412133"/>
    <lineage>
        <taxon>Eukaryota</taxon>
        <taxon>Metamonada</taxon>
        <taxon>Parabasalia</taxon>
        <taxon>Trichomonadida</taxon>
        <taxon>Trichomonadidae</taxon>
        <taxon>Trichomonas</taxon>
    </lineage>
</organism>
<dbReference type="PANTHER" id="PTHR12121">
    <property type="entry name" value="CARBON CATABOLITE REPRESSOR PROTEIN 4"/>
    <property type="match status" value="1"/>
</dbReference>
<dbReference type="AlphaFoldDB" id="A2EHE2"/>
<dbReference type="SUPFAM" id="SSF56219">
    <property type="entry name" value="DNase I-like"/>
    <property type="match status" value="1"/>
</dbReference>
<dbReference type="eggNOG" id="KOG0620">
    <property type="taxonomic scope" value="Eukaryota"/>
</dbReference>
<dbReference type="GO" id="GO:0000175">
    <property type="term" value="F:3'-5'-RNA exonuclease activity"/>
    <property type="evidence" value="ECO:0000318"/>
    <property type="project" value="GO_Central"/>
</dbReference>
<dbReference type="InterPro" id="IPR050410">
    <property type="entry name" value="CCR4/nocturin_mRNA_transcr"/>
</dbReference>
<evidence type="ECO:0000259" key="1">
    <source>
        <dbReference type="Pfam" id="PF03372"/>
    </source>
</evidence>
<dbReference type="PANTHER" id="PTHR12121:SF100">
    <property type="entry name" value="POLY(A)-SPECIFIC RIBONUCLEASE"/>
    <property type="match status" value="1"/>
</dbReference>
<dbReference type="SUPFAM" id="SSF52058">
    <property type="entry name" value="L domain-like"/>
    <property type="match status" value="1"/>
</dbReference>
<dbReference type="InterPro" id="IPR005135">
    <property type="entry name" value="Endo/exonuclease/phosphatase"/>
</dbReference>
<dbReference type="InterPro" id="IPR036691">
    <property type="entry name" value="Endo/exonu/phosph_ase_sf"/>
</dbReference>
<dbReference type="VEuPathDB" id="TrichDB:TVAG_064670"/>
<sequence length="407" mass="46720">MEIFDRKTHPNDQLNDSFFANNPNLRILDLSNSDLLFFPMGILTLKKLEKIDISNTKVTVLPPEIGELEFLKELAIQNTPLLESKPFSILKSKSPSEVAAFFKRITLKDEIPKFHFEPHNPQERVFSILSWNILASKVARRDFYPLSTEKCMATYYRDTLTAQIVDEIHPDIIALQEFEARQASDWSKPFIENGYWVTVAPKGRYYTKKPADQLFVHGQATFVNLHRFDVLISQLFYPRDSKLVSADDTDIKGCDDVVLITAVRTHSKPSKNYIILNVHMKFNDAEVRKRLAEIIMKETLNFAHQQFKVFGIIVVGDFNDKTNSPTLQRFYDFKLSNIYDAFHSTVNTAIFQKDDAARIDHILISKNIKVKSILSQDTYGQLAEAHPFIPCYGFPSDHLPIGAVIEI</sequence>
<dbReference type="InParanoid" id="A2EHE2"/>
<evidence type="ECO:0000313" key="3">
    <source>
        <dbReference type="Proteomes" id="UP000001542"/>
    </source>
</evidence>
<feature type="domain" description="Endonuclease/exonuclease/phosphatase" evidence="1">
    <location>
        <begin position="130"/>
        <end position="398"/>
    </location>
</feature>
<dbReference type="GO" id="GO:0004519">
    <property type="term" value="F:endonuclease activity"/>
    <property type="evidence" value="ECO:0007669"/>
    <property type="project" value="UniProtKB-KW"/>
</dbReference>
<gene>
    <name evidence="2" type="ORF">TVAG_064670</name>
</gene>
<protein>
    <submittedName>
        <fullName evidence="2">Endonuclease/Exonuclease/phosphatase family protein</fullName>
    </submittedName>
</protein>
<dbReference type="VEuPathDB" id="TrichDB:TVAGG3_0350230"/>
<dbReference type="SMR" id="A2EHE2"/>
<dbReference type="EMBL" id="DS113389">
    <property type="protein sequence ID" value="EAY07920.1"/>
    <property type="molecule type" value="Genomic_DNA"/>
</dbReference>
<keyword evidence="2" id="KW-0255">Endonuclease</keyword>
<dbReference type="Gene3D" id="3.80.10.10">
    <property type="entry name" value="Ribonuclease Inhibitor"/>
    <property type="match status" value="1"/>
</dbReference>
<proteinExistence type="predicted"/>
<dbReference type="Pfam" id="PF03372">
    <property type="entry name" value="Exo_endo_phos"/>
    <property type="match status" value="1"/>
</dbReference>
<dbReference type="STRING" id="5722.A2EHE2"/>
<dbReference type="Gene3D" id="3.60.10.10">
    <property type="entry name" value="Endonuclease/exonuclease/phosphatase"/>
    <property type="match status" value="1"/>
</dbReference>
<evidence type="ECO:0000313" key="2">
    <source>
        <dbReference type="EMBL" id="EAY07920.1"/>
    </source>
</evidence>
<keyword evidence="2" id="KW-0378">Hydrolase</keyword>
<accession>A2EHE2</accession>
<reference evidence="2" key="1">
    <citation type="submission" date="2006-10" db="EMBL/GenBank/DDBJ databases">
        <authorList>
            <person name="Amadeo P."/>
            <person name="Zhao Q."/>
            <person name="Wortman J."/>
            <person name="Fraser-Liggett C."/>
            <person name="Carlton J."/>
        </authorList>
    </citation>
    <scope>NUCLEOTIDE SEQUENCE</scope>
    <source>
        <strain evidence="2">G3</strain>
    </source>
</reference>
<keyword evidence="3" id="KW-1185">Reference proteome</keyword>
<dbReference type="KEGG" id="tva:4765815"/>
<name>A2EHE2_TRIV3</name>
<reference evidence="2" key="2">
    <citation type="journal article" date="2007" name="Science">
        <title>Draft genome sequence of the sexually transmitted pathogen Trichomonas vaginalis.</title>
        <authorList>
            <person name="Carlton J.M."/>
            <person name="Hirt R.P."/>
            <person name="Silva J.C."/>
            <person name="Delcher A.L."/>
            <person name="Schatz M."/>
            <person name="Zhao Q."/>
            <person name="Wortman J.R."/>
            <person name="Bidwell S.L."/>
            <person name="Alsmark U.C.M."/>
            <person name="Besteiro S."/>
            <person name="Sicheritz-Ponten T."/>
            <person name="Noel C.J."/>
            <person name="Dacks J.B."/>
            <person name="Foster P.G."/>
            <person name="Simillion C."/>
            <person name="Van de Peer Y."/>
            <person name="Miranda-Saavedra D."/>
            <person name="Barton G.J."/>
            <person name="Westrop G.D."/>
            <person name="Mueller S."/>
            <person name="Dessi D."/>
            <person name="Fiori P.L."/>
            <person name="Ren Q."/>
            <person name="Paulsen I."/>
            <person name="Zhang H."/>
            <person name="Bastida-Corcuera F.D."/>
            <person name="Simoes-Barbosa A."/>
            <person name="Brown M.T."/>
            <person name="Hayes R.D."/>
            <person name="Mukherjee M."/>
            <person name="Okumura C.Y."/>
            <person name="Schneider R."/>
            <person name="Smith A.J."/>
            <person name="Vanacova S."/>
            <person name="Villalvazo M."/>
            <person name="Haas B.J."/>
            <person name="Pertea M."/>
            <person name="Feldblyum T.V."/>
            <person name="Utterback T.R."/>
            <person name="Shu C.L."/>
            <person name="Osoegawa K."/>
            <person name="de Jong P.J."/>
            <person name="Hrdy I."/>
            <person name="Horvathova L."/>
            <person name="Zubacova Z."/>
            <person name="Dolezal P."/>
            <person name="Malik S.B."/>
            <person name="Logsdon J.M. Jr."/>
            <person name="Henze K."/>
            <person name="Gupta A."/>
            <person name="Wang C.C."/>
            <person name="Dunne R.L."/>
            <person name="Upcroft J.A."/>
            <person name="Upcroft P."/>
            <person name="White O."/>
            <person name="Salzberg S.L."/>
            <person name="Tang P."/>
            <person name="Chiu C.-H."/>
            <person name="Lee Y.-S."/>
            <person name="Embley T.M."/>
            <person name="Coombs G.H."/>
            <person name="Mottram J.C."/>
            <person name="Tachezy J."/>
            <person name="Fraser-Liggett C.M."/>
            <person name="Johnson P.J."/>
        </authorList>
    </citation>
    <scope>NUCLEOTIDE SEQUENCE [LARGE SCALE GENOMIC DNA]</scope>
    <source>
        <strain evidence="2">G3</strain>
    </source>
</reference>
<dbReference type="OrthoDB" id="428734at2759"/>